<dbReference type="InterPro" id="IPR004408">
    <property type="entry name" value="Biotin_CoA_COase_ligase"/>
</dbReference>
<protein>
    <submittedName>
        <fullName evidence="4">Biotin--acetyl-CoA-carboxylase, putative</fullName>
    </submittedName>
</protein>
<reference evidence="4 5" key="1">
    <citation type="submission" date="2015-04" db="EMBL/GenBank/DDBJ databases">
        <authorList>
            <consortium name="Pathogen Informatics"/>
        </authorList>
    </citation>
    <scope>NUCLEOTIDE SEQUENCE [LARGE SCALE GENOMIC DNA]</scope>
    <source>
        <strain evidence="4 5">SGS1</strain>
    </source>
</reference>
<dbReference type="SUPFAM" id="SSF55681">
    <property type="entry name" value="Class II aaRS and biotin synthetases"/>
    <property type="match status" value="1"/>
</dbReference>
<evidence type="ECO:0000256" key="2">
    <source>
        <dbReference type="ARBA" id="ARBA00022598"/>
    </source>
</evidence>
<evidence type="ECO:0000313" key="4">
    <source>
        <dbReference type="EMBL" id="CRG99130.1"/>
    </source>
</evidence>
<dbReference type="AlphaFoldDB" id="A0A1J1H6A4"/>
<dbReference type="EMBL" id="LN835301">
    <property type="protein sequence ID" value="CRG99130.1"/>
    <property type="molecule type" value="Genomic_DNA"/>
</dbReference>
<name>A0A1J1H6A4_PLARL</name>
<evidence type="ECO:0000313" key="5">
    <source>
        <dbReference type="Proteomes" id="UP000220158"/>
    </source>
</evidence>
<proteinExistence type="inferred from homology"/>
<dbReference type="OMA" id="CQIKWIN"/>
<accession>A0A1J1H6A4</accession>
<evidence type="ECO:0000256" key="1">
    <source>
        <dbReference type="ARBA" id="ARBA00009934"/>
    </source>
</evidence>
<dbReference type="InterPro" id="IPR004143">
    <property type="entry name" value="BPL_LPL_catalytic"/>
</dbReference>
<dbReference type="PANTHER" id="PTHR12835">
    <property type="entry name" value="BIOTIN PROTEIN LIGASE"/>
    <property type="match status" value="1"/>
</dbReference>
<dbReference type="NCBIfam" id="TIGR00121">
    <property type="entry name" value="birA_ligase"/>
    <property type="match status" value="1"/>
</dbReference>
<sequence>MEENVLFEKYYSELNSLRFHFDVLDSTQLYCKRNMQLFIETGKLKEDNMIIVSCNSQTNGIGTRDTKKNINRLWLSKEGNIFTTFVFLWNKDDLNKVSCLAQTSTVAISKTLEHFHLMTQIKWINDVLINYKKVSGCLVNLYHFDDDILSKKYVCIMVGVGINVNLRDDKNILNNNYTSIKKELEHYFDAPSCIPSVEDIMQKLIENFHACIHKLQNEGFSTFLEYIKMRLLYNEKKVLIDQDNRQIVGYLKGLLDDGSILLLNEKNQIINVNNGHLYLNESS</sequence>
<gene>
    <name evidence="4" type="ORF">PRELSG_0610500</name>
</gene>
<dbReference type="InterPro" id="IPR045864">
    <property type="entry name" value="aa-tRNA-synth_II/BPL/LPL"/>
</dbReference>
<dbReference type="GeneID" id="39735231"/>
<evidence type="ECO:0000259" key="3">
    <source>
        <dbReference type="PROSITE" id="PS51733"/>
    </source>
</evidence>
<dbReference type="Pfam" id="PF03099">
    <property type="entry name" value="BPL_LplA_LipB"/>
    <property type="match status" value="1"/>
</dbReference>
<dbReference type="Proteomes" id="UP000220158">
    <property type="component" value="Chromosome 6"/>
</dbReference>
<dbReference type="RefSeq" id="XP_028532138.1">
    <property type="nucleotide sequence ID" value="XM_028675562.1"/>
</dbReference>
<dbReference type="Gene3D" id="3.30.930.10">
    <property type="entry name" value="Bira Bifunctional Protein, Domain 2"/>
    <property type="match status" value="1"/>
</dbReference>
<comment type="similarity">
    <text evidence="1">Belongs to the biotin--protein ligase family.</text>
</comment>
<dbReference type="GO" id="GO:0004077">
    <property type="term" value="F:biotin--[biotin carboxyl-carrier protein] ligase activity"/>
    <property type="evidence" value="ECO:0007669"/>
    <property type="project" value="InterPro"/>
</dbReference>
<dbReference type="OrthoDB" id="10250105at2759"/>
<dbReference type="PANTHER" id="PTHR12835:SF5">
    <property type="entry name" value="BIOTIN--PROTEIN LIGASE"/>
    <property type="match status" value="1"/>
</dbReference>
<feature type="domain" description="BPL/LPL catalytic" evidence="3">
    <location>
        <begin position="22"/>
        <end position="216"/>
    </location>
</feature>
<dbReference type="KEGG" id="prel:PRELSG_0610500"/>
<organism evidence="4 5">
    <name type="scientific">Plasmodium relictum</name>
    <dbReference type="NCBI Taxonomy" id="85471"/>
    <lineage>
        <taxon>Eukaryota</taxon>
        <taxon>Sar</taxon>
        <taxon>Alveolata</taxon>
        <taxon>Apicomplexa</taxon>
        <taxon>Aconoidasida</taxon>
        <taxon>Haemosporida</taxon>
        <taxon>Plasmodiidae</taxon>
        <taxon>Plasmodium</taxon>
        <taxon>Plasmodium (Haemamoeba)</taxon>
    </lineage>
</organism>
<dbReference type="PROSITE" id="PS51733">
    <property type="entry name" value="BPL_LPL_CATALYTIC"/>
    <property type="match status" value="1"/>
</dbReference>
<keyword evidence="2" id="KW-0436">Ligase</keyword>
<dbReference type="GO" id="GO:0005737">
    <property type="term" value="C:cytoplasm"/>
    <property type="evidence" value="ECO:0007669"/>
    <property type="project" value="TreeGrafter"/>
</dbReference>
<dbReference type="VEuPathDB" id="PlasmoDB:PRELSG_0610500"/>
<keyword evidence="5" id="KW-1185">Reference proteome</keyword>